<proteinExistence type="predicted"/>
<comment type="caution">
    <text evidence="1">The sequence shown here is derived from an EMBL/GenBank/DDBJ whole genome shotgun (WGS) entry which is preliminary data.</text>
</comment>
<protein>
    <recommendedName>
        <fullName evidence="3">SnoaL-like protein</fullName>
    </recommendedName>
</protein>
<dbReference type="InterPro" id="IPR032710">
    <property type="entry name" value="NTF2-like_dom_sf"/>
</dbReference>
<dbReference type="AlphaFoldDB" id="A0A561PXW5"/>
<evidence type="ECO:0000313" key="1">
    <source>
        <dbReference type="EMBL" id="TWF42946.1"/>
    </source>
</evidence>
<evidence type="ECO:0000313" key="2">
    <source>
        <dbReference type="Proteomes" id="UP000320811"/>
    </source>
</evidence>
<dbReference type="EMBL" id="VIWO01000002">
    <property type="protein sequence ID" value="TWF42946.1"/>
    <property type="molecule type" value="Genomic_DNA"/>
</dbReference>
<accession>A0A561PXW5</accession>
<sequence length="130" mass="14935">MESNKALIKESFKAVVENLAYNEAAVEKYFSKRYVQKVDGKELDYQGFCQHMKVQKQALKYLSTDFITIVEEGGIVFTNHIVNMETKEGRSASIQVIAEFHVEEGKIIYCNELTHLRSGDEQDRDLGSRH</sequence>
<organism evidence="1 2">
    <name type="scientific">Chitinophaga polysaccharea</name>
    <dbReference type="NCBI Taxonomy" id="1293035"/>
    <lineage>
        <taxon>Bacteria</taxon>
        <taxon>Pseudomonadati</taxon>
        <taxon>Bacteroidota</taxon>
        <taxon>Chitinophagia</taxon>
        <taxon>Chitinophagales</taxon>
        <taxon>Chitinophagaceae</taxon>
        <taxon>Chitinophaga</taxon>
    </lineage>
</organism>
<gene>
    <name evidence="1" type="ORF">FHW36_102708</name>
</gene>
<evidence type="ECO:0008006" key="3">
    <source>
        <dbReference type="Google" id="ProtNLM"/>
    </source>
</evidence>
<dbReference type="OrthoDB" id="1256785at2"/>
<name>A0A561PXW5_9BACT</name>
<keyword evidence="2" id="KW-1185">Reference proteome</keyword>
<dbReference type="RefSeq" id="WP_145667657.1">
    <property type="nucleotide sequence ID" value="NZ_VIWO01000002.1"/>
</dbReference>
<dbReference type="SUPFAM" id="SSF54427">
    <property type="entry name" value="NTF2-like"/>
    <property type="match status" value="1"/>
</dbReference>
<dbReference type="Proteomes" id="UP000320811">
    <property type="component" value="Unassembled WGS sequence"/>
</dbReference>
<dbReference type="Gene3D" id="3.10.450.50">
    <property type="match status" value="1"/>
</dbReference>
<reference evidence="1 2" key="1">
    <citation type="submission" date="2019-06" db="EMBL/GenBank/DDBJ databases">
        <title>Sorghum-associated microbial communities from plants grown in Nebraska, USA.</title>
        <authorList>
            <person name="Schachtman D."/>
        </authorList>
    </citation>
    <scope>NUCLEOTIDE SEQUENCE [LARGE SCALE GENOMIC DNA]</scope>
    <source>
        <strain evidence="1 2">1209</strain>
    </source>
</reference>